<dbReference type="InterPro" id="IPR001375">
    <property type="entry name" value="Peptidase_S9_cat"/>
</dbReference>
<evidence type="ECO:0000313" key="8">
    <source>
        <dbReference type="Proteomes" id="UP000216339"/>
    </source>
</evidence>
<keyword evidence="1" id="KW-0645">Protease</keyword>
<accession>A0A271IWN0</accession>
<dbReference type="SUPFAM" id="SSF53474">
    <property type="entry name" value="alpha/beta-Hydrolases"/>
    <property type="match status" value="1"/>
</dbReference>
<dbReference type="PANTHER" id="PTHR42776">
    <property type="entry name" value="SERINE PEPTIDASE S9 FAMILY MEMBER"/>
    <property type="match status" value="1"/>
</dbReference>
<dbReference type="Pfam" id="PF00326">
    <property type="entry name" value="Peptidase_S9"/>
    <property type="match status" value="1"/>
</dbReference>
<evidence type="ECO:0000256" key="2">
    <source>
        <dbReference type="ARBA" id="ARBA00022801"/>
    </source>
</evidence>
<dbReference type="Gene3D" id="3.40.50.1820">
    <property type="entry name" value="alpha/beta hydrolase"/>
    <property type="match status" value="1"/>
</dbReference>
<keyword evidence="3" id="KW-0720">Serine protease</keyword>
<dbReference type="InterPro" id="IPR029058">
    <property type="entry name" value="AB_hydrolase_fold"/>
</dbReference>
<protein>
    <recommendedName>
        <fullName evidence="6">Peptidase S9 prolyl oligopeptidase catalytic domain-containing protein</fullName>
    </recommendedName>
</protein>
<dbReference type="Gene3D" id="2.120.10.30">
    <property type="entry name" value="TolB, C-terminal domain"/>
    <property type="match status" value="1"/>
</dbReference>
<dbReference type="InterPro" id="IPR011042">
    <property type="entry name" value="6-blade_b-propeller_TolB-like"/>
</dbReference>
<evidence type="ECO:0000256" key="5">
    <source>
        <dbReference type="SAM" id="SignalP"/>
    </source>
</evidence>
<evidence type="ECO:0000313" key="7">
    <source>
        <dbReference type="EMBL" id="PAP75224.1"/>
    </source>
</evidence>
<name>A0A271IWN0_9BACT</name>
<dbReference type="OrthoDB" id="6388416at2"/>
<feature type="chain" id="PRO_5013375120" description="Peptidase S9 prolyl oligopeptidase catalytic domain-containing protein" evidence="5">
    <location>
        <begin position="20"/>
        <end position="824"/>
    </location>
</feature>
<dbReference type="RefSeq" id="WP_095508860.1">
    <property type="nucleotide sequence ID" value="NZ_MQWD01000001.1"/>
</dbReference>
<gene>
    <name evidence="7" type="ORF">BSZ37_01585</name>
</gene>
<evidence type="ECO:0000259" key="6">
    <source>
        <dbReference type="Pfam" id="PF00326"/>
    </source>
</evidence>
<evidence type="ECO:0000256" key="4">
    <source>
        <dbReference type="ARBA" id="ARBA00022946"/>
    </source>
</evidence>
<keyword evidence="4" id="KW-0809">Transit peptide</keyword>
<dbReference type="SUPFAM" id="SSF82171">
    <property type="entry name" value="DPP6 N-terminal domain-like"/>
    <property type="match status" value="1"/>
</dbReference>
<feature type="signal peptide" evidence="5">
    <location>
        <begin position="1"/>
        <end position="19"/>
    </location>
</feature>
<keyword evidence="8" id="KW-1185">Reference proteome</keyword>
<dbReference type="FunFam" id="3.40.50.1820:FF:000049">
    <property type="entry name" value="probable glutamyl endopeptidase, chloroplastic"/>
    <property type="match status" value="1"/>
</dbReference>
<reference evidence="7 8" key="1">
    <citation type="submission" date="2016-11" db="EMBL/GenBank/DDBJ databases">
        <title>Study of marine rhodopsin-containing bacteria.</title>
        <authorList>
            <person name="Yoshizawa S."/>
            <person name="Kumagai Y."/>
            <person name="Kogure K."/>
        </authorList>
    </citation>
    <scope>NUCLEOTIDE SEQUENCE [LARGE SCALE GENOMIC DNA]</scope>
    <source>
        <strain evidence="7 8">SAORIC-28</strain>
    </source>
</reference>
<evidence type="ECO:0000256" key="1">
    <source>
        <dbReference type="ARBA" id="ARBA00022670"/>
    </source>
</evidence>
<evidence type="ECO:0000256" key="3">
    <source>
        <dbReference type="ARBA" id="ARBA00022825"/>
    </source>
</evidence>
<sequence length="824" mass="89724">MLRRPLALALLLTAVAVHAQDDALTYQTPAPELAALVDAPRTPAVWLSPDRATMALFARDGVPPVAELAEPELGLAGVRINPRTTGPSRAIGYTGVTLKAVTGEDERTVAGFPDGARLRSPQWSPDGAHLAVLADREDRVELWVMDAAAAQARLAFSDAVNDAAPGASFEWFPSSDGLIVRAVPADRGEAPVESTVPTGPVVQESTGEAAPARTYQDLLESPFDERLFDHYFTSALVAVPLDGAGPRAVAPEGVYTSLEVSPDGRYLLTEARQRPYSYLVPWSRFANNVEVRDLQSGAVVHTVAELPVAEQVPIAFGSVPTGPRSVGWRADAPATLVWTEAQDGGDASAEAEVRDQLYLLEAPFEGAPVAWAALPLRYSGLVWGDDDTALAIDYYWQTRQVNWYRLDPSDLDAEPETVFSYSFEDRYNDPGQPMTALNDAGHRVLLMDDGDLFLEGQGASPEGNRPFVRRFDLDTGETTELFRSEAPFYERPVDFLDVDAGLLLTQRETVTDPPNYHVRDLGSGDVRAVTAFPHPYPELADVQKETVEYTRADGVPLSATLYLPPGYDAERDGPLPTLVWAYPTEYKSADAAGQRSDSPYQFTYVSYWGAVPFVTQGYAVLDDAAFPIVGEGETEPNDSFREQLVMNAEAAIAAGVERGVVDPDRVAIGGHSYGAFMVGNLLAHSDLFRAGIARSGAYNRTLTPFGFQREERTFWDDPMLYFGMSPFMHAEKIDEPILLVHGDADNNPGTFTLQSERLYGALKGLGGTARLVLLPAESHGYRGRESLLHMLWEEDRWLDRYVKNAAPREAASADAPEADAAGGR</sequence>
<dbReference type="GO" id="GO:0006508">
    <property type="term" value="P:proteolysis"/>
    <property type="evidence" value="ECO:0007669"/>
    <property type="project" value="UniProtKB-KW"/>
</dbReference>
<comment type="caution">
    <text evidence="7">The sequence shown here is derived from an EMBL/GenBank/DDBJ whole genome shotgun (WGS) entry which is preliminary data.</text>
</comment>
<keyword evidence="5" id="KW-0732">Signal</keyword>
<feature type="domain" description="Peptidase S9 prolyl oligopeptidase catalytic" evidence="6">
    <location>
        <begin position="650"/>
        <end position="804"/>
    </location>
</feature>
<keyword evidence="2" id="KW-0378">Hydrolase</keyword>
<dbReference type="AlphaFoldDB" id="A0A271IWN0"/>
<dbReference type="Proteomes" id="UP000216339">
    <property type="component" value="Unassembled WGS sequence"/>
</dbReference>
<dbReference type="EMBL" id="MQWD01000001">
    <property type="protein sequence ID" value="PAP75224.1"/>
    <property type="molecule type" value="Genomic_DNA"/>
</dbReference>
<dbReference type="PANTHER" id="PTHR42776:SF28">
    <property type="entry name" value="GLUTAMYL ENDOPEPTIDASE, CHLOROPLASTIC-RELATED"/>
    <property type="match status" value="1"/>
</dbReference>
<dbReference type="GO" id="GO:0004252">
    <property type="term" value="F:serine-type endopeptidase activity"/>
    <property type="evidence" value="ECO:0007669"/>
    <property type="project" value="TreeGrafter"/>
</dbReference>
<proteinExistence type="predicted"/>
<organism evidence="7 8">
    <name type="scientific">Rubrivirga marina</name>
    <dbReference type="NCBI Taxonomy" id="1196024"/>
    <lineage>
        <taxon>Bacteria</taxon>
        <taxon>Pseudomonadati</taxon>
        <taxon>Rhodothermota</taxon>
        <taxon>Rhodothermia</taxon>
        <taxon>Rhodothermales</taxon>
        <taxon>Rubricoccaceae</taxon>
        <taxon>Rubrivirga</taxon>
    </lineage>
</organism>